<name>A0A0A6YCW6_KOCRO</name>
<proteinExistence type="predicted"/>
<keyword evidence="2" id="KW-1185">Reference proteome</keyword>
<dbReference type="InterPro" id="IPR025323">
    <property type="entry name" value="DUF4229"/>
</dbReference>
<sequence length="95" mass="10915">MNFLKYSLLRFALLVLAFLLSMWLGVGLVLSGVAAVVISFAVSYLFFPRLHSAAGEEFHRWFARAPKPRNRVALEDQEVEDAYVDRRLREDGREV</sequence>
<evidence type="ECO:0008006" key="3">
    <source>
        <dbReference type="Google" id="ProtNLM"/>
    </source>
</evidence>
<reference evidence="1 2" key="1">
    <citation type="journal article" date="2003" name="Int. J. Syst. Evol. Microbiol.">
        <title>Kocuria polaris sp. nov., an orange-pigmented psychrophilic bacterium isolated from an Antarctic cyanobacterial mat sample.</title>
        <authorList>
            <person name="Reddy G.S."/>
            <person name="Prakash J.S."/>
            <person name="Prabahar V."/>
            <person name="Matsumoto G.I."/>
            <person name="Stackebrandt E."/>
            <person name="Shivaji S."/>
        </authorList>
    </citation>
    <scope>NUCLEOTIDE SEQUENCE [LARGE SCALE GENOMIC DNA]</scope>
    <source>
        <strain evidence="1 2">CMS 76or</strain>
    </source>
</reference>
<gene>
    <name evidence="1" type="ORF">GY22_06325</name>
</gene>
<dbReference type="OrthoDB" id="4882974at2"/>
<dbReference type="RefSeq" id="WP_017832475.1">
    <property type="nucleotide sequence ID" value="NZ_JSUH01000004.1"/>
</dbReference>
<comment type="caution">
    <text evidence="1">The sequence shown here is derived from an EMBL/GenBank/DDBJ whole genome shotgun (WGS) entry which is preliminary data.</text>
</comment>
<organism evidence="1 2">
    <name type="scientific">Kocuria rosea subsp. polaris</name>
    <dbReference type="NCBI Taxonomy" id="136273"/>
    <lineage>
        <taxon>Bacteria</taxon>
        <taxon>Bacillati</taxon>
        <taxon>Actinomycetota</taxon>
        <taxon>Actinomycetes</taxon>
        <taxon>Micrococcales</taxon>
        <taxon>Micrococcaceae</taxon>
        <taxon>Kocuria</taxon>
    </lineage>
</organism>
<protein>
    <recommendedName>
        <fullName evidence="3">DUF4229 domain-containing protein</fullName>
    </recommendedName>
</protein>
<evidence type="ECO:0000313" key="1">
    <source>
        <dbReference type="EMBL" id="KHD98152.1"/>
    </source>
</evidence>
<evidence type="ECO:0000313" key="2">
    <source>
        <dbReference type="Proteomes" id="UP000030466"/>
    </source>
</evidence>
<dbReference type="GeneID" id="64346454"/>
<dbReference type="Pfam" id="PF14012">
    <property type="entry name" value="DUF4229"/>
    <property type="match status" value="1"/>
</dbReference>
<dbReference type="Proteomes" id="UP000030466">
    <property type="component" value="Unassembled WGS sequence"/>
</dbReference>
<dbReference type="AlphaFoldDB" id="A0A0A6YCW6"/>
<accession>A0A0A6YCW6</accession>
<dbReference type="EMBL" id="JSUH01000004">
    <property type="protein sequence ID" value="KHD98152.1"/>
    <property type="molecule type" value="Genomic_DNA"/>
</dbReference>